<name>A0ABQ9H900_9NEOP</name>
<dbReference type="EMBL" id="JARBHB010000006">
    <property type="protein sequence ID" value="KAJ8880762.1"/>
    <property type="molecule type" value="Genomic_DNA"/>
</dbReference>
<accession>A0ABQ9H900</accession>
<protein>
    <submittedName>
        <fullName evidence="1">Uncharacterized protein</fullName>
    </submittedName>
</protein>
<proteinExistence type="predicted"/>
<organism evidence="1 2">
    <name type="scientific">Dryococelus australis</name>
    <dbReference type="NCBI Taxonomy" id="614101"/>
    <lineage>
        <taxon>Eukaryota</taxon>
        <taxon>Metazoa</taxon>
        <taxon>Ecdysozoa</taxon>
        <taxon>Arthropoda</taxon>
        <taxon>Hexapoda</taxon>
        <taxon>Insecta</taxon>
        <taxon>Pterygota</taxon>
        <taxon>Neoptera</taxon>
        <taxon>Polyneoptera</taxon>
        <taxon>Phasmatodea</taxon>
        <taxon>Verophasmatodea</taxon>
        <taxon>Anareolatae</taxon>
        <taxon>Phasmatidae</taxon>
        <taxon>Eurycanthinae</taxon>
        <taxon>Dryococelus</taxon>
    </lineage>
</organism>
<gene>
    <name evidence="1" type="ORF">PR048_017232</name>
</gene>
<dbReference type="Proteomes" id="UP001159363">
    <property type="component" value="Chromosome 5"/>
</dbReference>
<evidence type="ECO:0000313" key="2">
    <source>
        <dbReference type="Proteomes" id="UP001159363"/>
    </source>
</evidence>
<evidence type="ECO:0000313" key="1">
    <source>
        <dbReference type="EMBL" id="KAJ8880762.1"/>
    </source>
</evidence>
<sequence length="388" mass="43005">MEHQDKTACNKFTKNICKPTAIHFYFSVDKYPTQGALQKKTSGGSVGEGSPERLPLEGWKLRDTAGTTHTGRLRQAALLLSRWRAGAREQALRHVARPGRARAPAVTPDACVTQVRICAHLLPRTRGLASSPAKGPYLVHPGCDVTLPLSEVTARAYYAPCNAPFSQGHEQLARLESQTVFDSQLELGRRVLGDCSADIRPVCNRKTMWSSANRRKQIHDFAVTSEWLVKWTFRSSEPNRPRQSRLGHVIARNEGIKGACEPDGYRRPYFDSPPPLVFHANARALVAGRAVGRSQPRYIDLSLPIDQSRAARARPASRRSRSEVCVARAQIRGHDVVDTSIFSLPDNRRLDGQIPAQCVEHTRSRTPMLAEPAKWVRGGDRGEGSKTS</sequence>
<keyword evidence="2" id="KW-1185">Reference proteome</keyword>
<reference evidence="1 2" key="1">
    <citation type="submission" date="2023-02" db="EMBL/GenBank/DDBJ databases">
        <title>LHISI_Scaffold_Assembly.</title>
        <authorList>
            <person name="Stuart O.P."/>
            <person name="Cleave R."/>
            <person name="Magrath M.J.L."/>
            <person name="Mikheyev A.S."/>
        </authorList>
    </citation>
    <scope>NUCLEOTIDE SEQUENCE [LARGE SCALE GENOMIC DNA]</scope>
    <source>
        <strain evidence="1">Daus_M_001</strain>
        <tissue evidence="1">Leg muscle</tissue>
    </source>
</reference>
<comment type="caution">
    <text evidence="1">The sequence shown here is derived from an EMBL/GenBank/DDBJ whole genome shotgun (WGS) entry which is preliminary data.</text>
</comment>